<dbReference type="EMBL" id="AP018823">
    <property type="protein sequence ID" value="BBF84747.1"/>
    <property type="molecule type" value="Genomic_DNA"/>
</dbReference>
<dbReference type="PRINTS" id="PR00260">
    <property type="entry name" value="CHEMTRNSDUCR"/>
</dbReference>
<dbReference type="STRING" id="332411.VI06_20065"/>
<dbReference type="CDD" id="cd11386">
    <property type="entry name" value="MCP_signal"/>
    <property type="match status" value="1"/>
</dbReference>
<evidence type="ECO:0000256" key="5">
    <source>
        <dbReference type="ARBA" id="ARBA00023224"/>
    </source>
</evidence>
<evidence type="ECO:0000256" key="3">
    <source>
        <dbReference type="ARBA" id="ARBA00022989"/>
    </source>
</evidence>
<comment type="subcellular location">
    <subcellularLocation>
        <location evidence="1">Membrane</location>
        <topology evidence="1">Multi-pass membrane protein</topology>
    </subcellularLocation>
</comment>
<evidence type="ECO:0000259" key="9">
    <source>
        <dbReference type="PROSITE" id="PS50111"/>
    </source>
</evidence>
<dbReference type="PROSITE" id="PS50111">
    <property type="entry name" value="CHEMOTAXIS_TRANSDUC_2"/>
    <property type="match status" value="1"/>
</dbReference>
<evidence type="ECO:0000256" key="4">
    <source>
        <dbReference type="ARBA" id="ARBA00023136"/>
    </source>
</evidence>
<evidence type="ECO:0000256" key="7">
    <source>
        <dbReference type="PROSITE-ProRule" id="PRU00284"/>
    </source>
</evidence>
<evidence type="ECO:0000256" key="6">
    <source>
        <dbReference type="ARBA" id="ARBA00029447"/>
    </source>
</evidence>
<dbReference type="Pfam" id="PF00015">
    <property type="entry name" value="MCPsignal"/>
    <property type="match status" value="1"/>
</dbReference>
<gene>
    <name evidence="11" type="ORF">DLM_1122</name>
</gene>
<comment type="similarity">
    <text evidence="6">Belongs to the methyl-accepting chemotaxis (MCP) protein family.</text>
</comment>
<dbReference type="PANTHER" id="PTHR32089">
    <property type="entry name" value="METHYL-ACCEPTING CHEMOTAXIS PROTEIN MCPB"/>
    <property type="match status" value="1"/>
</dbReference>
<accession>A0A3G9GGH8</accession>
<feature type="domain" description="Methyl-accepting transducer" evidence="9">
    <location>
        <begin position="260"/>
        <end position="496"/>
    </location>
</feature>
<dbReference type="SUPFAM" id="SSF58104">
    <property type="entry name" value="Methyl-accepting chemotaxis protein (MCP) signaling domain"/>
    <property type="match status" value="1"/>
</dbReference>
<reference evidence="12" key="1">
    <citation type="journal article" date="2017" name="Biotechnol. Biofuels">
        <title>Evaluation of environmental bacterial communities as a factor affecting the growth of duckweed Lemna minor.</title>
        <authorList>
            <person name="Ishizawa H."/>
            <person name="Kuroda M."/>
            <person name="Morikawa M."/>
            <person name="Ike M."/>
        </authorList>
    </citation>
    <scope>NUCLEOTIDE SEQUENCE [LARGE SCALE GENOMIC DNA]</scope>
    <source>
        <strain evidence="12">H3</strain>
    </source>
</reference>
<organism evidence="11 12">
    <name type="scientific">Aquitalea magnusonii</name>
    <dbReference type="NCBI Taxonomy" id="332411"/>
    <lineage>
        <taxon>Bacteria</taxon>
        <taxon>Pseudomonadati</taxon>
        <taxon>Pseudomonadota</taxon>
        <taxon>Betaproteobacteria</taxon>
        <taxon>Neisseriales</taxon>
        <taxon>Chromobacteriaceae</taxon>
        <taxon>Aquitalea</taxon>
    </lineage>
</organism>
<evidence type="ECO:0000256" key="2">
    <source>
        <dbReference type="ARBA" id="ARBA00022692"/>
    </source>
</evidence>
<dbReference type="InterPro" id="IPR004089">
    <property type="entry name" value="MCPsignal_dom"/>
</dbReference>
<keyword evidence="12" id="KW-1185">Reference proteome</keyword>
<dbReference type="SMART" id="SM00283">
    <property type="entry name" value="MA"/>
    <property type="match status" value="1"/>
</dbReference>
<evidence type="ECO:0000313" key="11">
    <source>
        <dbReference type="EMBL" id="BBF84747.1"/>
    </source>
</evidence>
<dbReference type="AlphaFoldDB" id="A0A3G9GGH8"/>
<reference evidence="12" key="3">
    <citation type="journal article" date="2017" name="Plant Physiol. Biochem.">
        <title>Differential oxidative and antioxidative response of duckweed Lemna minor toward plant growth promoting/inhibiting bacteria.</title>
        <authorList>
            <person name="Ishizawa H."/>
            <person name="Kuroda M."/>
            <person name="Morikawa M."/>
            <person name="Ike M."/>
        </authorList>
    </citation>
    <scope>NUCLEOTIDE SEQUENCE [LARGE SCALE GENOMIC DNA]</scope>
    <source>
        <strain evidence="12">H3</strain>
    </source>
</reference>
<dbReference type="GO" id="GO:0006935">
    <property type="term" value="P:chemotaxis"/>
    <property type="evidence" value="ECO:0007669"/>
    <property type="project" value="InterPro"/>
</dbReference>
<keyword evidence="4 8" id="KW-0472">Membrane</keyword>
<keyword evidence="5 7" id="KW-0807">Transducer</keyword>
<keyword evidence="2 8" id="KW-0812">Transmembrane</keyword>
<dbReference type="Gene3D" id="1.10.287.950">
    <property type="entry name" value="Methyl-accepting chemotaxis protein"/>
    <property type="match status" value="1"/>
</dbReference>
<dbReference type="Proteomes" id="UP000198290">
    <property type="component" value="Chromosome"/>
</dbReference>
<proteinExistence type="inferred from homology"/>
<evidence type="ECO:0000259" key="10">
    <source>
        <dbReference type="PROSITE" id="PS50885"/>
    </source>
</evidence>
<name>A0A3G9GGH8_9NEIS</name>
<dbReference type="RefSeq" id="WP_167467043.1">
    <property type="nucleotide sequence ID" value="NZ_AP018823.1"/>
</dbReference>
<feature type="domain" description="HAMP" evidence="10">
    <location>
        <begin position="202"/>
        <end position="255"/>
    </location>
</feature>
<protein>
    <submittedName>
        <fullName evidence="11">Methyl-accepting chemotaxis protein</fullName>
    </submittedName>
</protein>
<dbReference type="GO" id="GO:0016020">
    <property type="term" value="C:membrane"/>
    <property type="evidence" value="ECO:0007669"/>
    <property type="project" value="UniProtKB-SubCell"/>
</dbReference>
<dbReference type="PANTHER" id="PTHR32089:SF119">
    <property type="entry name" value="METHYL-ACCEPTING CHEMOTAXIS PROTEIN CTPL"/>
    <property type="match status" value="1"/>
</dbReference>
<dbReference type="PROSITE" id="PS50885">
    <property type="entry name" value="HAMP"/>
    <property type="match status" value="1"/>
</dbReference>
<dbReference type="InterPro" id="IPR024478">
    <property type="entry name" value="HlyB_4HB_MCP"/>
</dbReference>
<evidence type="ECO:0000256" key="1">
    <source>
        <dbReference type="ARBA" id="ARBA00004141"/>
    </source>
</evidence>
<dbReference type="GO" id="GO:0004888">
    <property type="term" value="F:transmembrane signaling receptor activity"/>
    <property type="evidence" value="ECO:0007669"/>
    <property type="project" value="InterPro"/>
</dbReference>
<reference evidence="11 12" key="2">
    <citation type="journal article" date="2017" name="Genome Announc.">
        <title>Draft genome sequence of Aquitalea magnusonii strain H3, a plant growth-promoting bacterium of duckweed Lemna minor.</title>
        <authorList>
            <person name="Ishizawa H."/>
            <person name="Kuroda M."/>
            <person name="Ike M."/>
        </authorList>
    </citation>
    <scope>NUCLEOTIDE SEQUENCE [LARGE SCALE GENOMIC DNA]</scope>
    <source>
        <strain evidence="11 12">H3</strain>
    </source>
</reference>
<dbReference type="InterPro" id="IPR004090">
    <property type="entry name" value="Chemotax_Me-accpt_rcpt"/>
</dbReference>
<dbReference type="GO" id="GO:0007165">
    <property type="term" value="P:signal transduction"/>
    <property type="evidence" value="ECO:0007669"/>
    <property type="project" value="UniProtKB-KW"/>
</dbReference>
<dbReference type="KEGG" id="amah:DLM_1122"/>
<dbReference type="InterPro" id="IPR003660">
    <property type="entry name" value="HAMP_dom"/>
</dbReference>
<dbReference type="Pfam" id="PF12729">
    <property type="entry name" value="4HB_MCP_1"/>
    <property type="match status" value="1"/>
</dbReference>
<keyword evidence="3 8" id="KW-1133">Transmembrane helix</keyword>
<evidence type="ECO:0000256" key="8">
    <source>
        <dbReference type="SAM" id="Phobius"/>
    </source>
</evidence>
<feature type="transmembrane region" description="Helical" evidence="8">
    <location>
        <begin position="179"/>
        <end position="201"/>
    </location>
</feature>
<dbReference type="FunFam" id="1.10.287.950:FF:000001">
    <property type="entry name" value="Methyl-accepting chemotaxis sensory transducer"/>
    <property type="match status" value="1"/>
</dbReference>
<sequence>MSILVSVLTMLILVVMAISFEKMADRRLDDALNNLLPSVRDLNSAVDAFVEMRTDANKTLLVDSAEERKKLLQMFQAAAVQLKQALDRYESNDLYDQQDKALLLKNKEAFDRYHKVVLSALAMEATATGRSLALAQFLSGDVKVAAEAFMRAIREHIAYNMKIAEKIQHEDASASARNVLILSSVAGISFLILSLVYLNVYRAIAGGLAEMKSVIHQLNKDKNLTVRHVRKGRDEVSDVLNTVNALIENLHHNFGEMQTSARAVMVSSKDFSQSAKEVALASSQQSEASASMAASIEQMTVAVNHIAERTAYARNLAQEAGTLAHQGSATITQTIQDIREISQAVERSGASIRELENYSSTVNTVVLVIKDIADQTNLLALNAAIEAARAGELGRGFAVVADEVRKLAERTSVSTQEIAQTIHAMRDKSTQATEQMKVAEALARLGVSRADDADQAINKIGDATVSTVKMVEEMAISIAEQGQSANSIAHRIEQVVQMAEASSVSAADAARNAGQLLTLAERQIGIIQQYTL</sequence>
<evidence type="ECO:0000313" key="12">
    <source>
        <dbReference type="Proteomes" id="UP000198290"/>
    </source>
</evidence>